<evidence type="ECO:0000256" key="5">
    <source>
        <dbReference type="SAM" id="MobiDB-lite"/>
    </source>
</evidence>
<feature type="coiled-coil region" evidence="4">
    <location>
        <begin position="273"/>
        <end position="313"/>
    </location>
</feature>
<evidence type="ECO:0000256" key="3">
    <source>
        <dbReference type="ARBA" id="ARBA00022685"/>
    </source>
</evidence>
<dbReference type="AlphaFoldDB" id="A0ABD0WQ97"/>
<evidence type="ECO:0000256" key="4">
    <source>
        <dbReference type="SAM" id="Coils"/>
    </source>
</evidence>
<keyword evidence="8" id="KW-1185">Reference proteome</keyword>
<name>A0ABD0WQ97_UMBPY</name>
<evidence type="ECO:0000313" key="8">
    <source>
        <dbReference type="Proteomes" id="UP001557470"/>
    </source>
</evidence>
<feature type="compositionally biased region" description="Basic and acidic residues" evidence="5">
    <location>
        <begin position="109"/>
        <end position="153"/>
    </location>
</feature>
<evidence type="ECO:0000313" key="7">
    <source>
        <dbReference type="EMBL" id="KAL0967721.1"/>
    </source>
</evidence>
<feature type="compositionally biased region" description="Acidic residues" evidence="5">
    <location>
        <begin position="174"/>
        <end position="189"/>
    </location>
</feature>
<proteinExistence type="predicted"/>
<feature type="compositionally biased region" description="Basic and acidic residues" evidence="5">
    <location>
        <begin position="67"/>
        <end position="76"/>
    </location>
</feature>
<evidence type="ECO:0000256" key="6">
    <source>
        <dbReference type="SAM" id="SignalP"/>
    </source>
</evidence>
<evidence type="ECO:0008006" key="9">
    <source>
        <dbReference type="Google" id="ProtNLM"/>
    </source>
</evidence>
<keyword evidence="2" id="KW-0765">Sulfation</keyword>
<dbReference type="InterPro" id="IPR001819">
    <property type="entry name" value="Chromogranin_AB"/>
</dbReference>
<protein>
    <recommendedName>
        <fullName evidence="9">Chromogranin A</fullName>
    </recommendedName>
</protein>
<dbReference type="PANTHER" id="PTHR10583:SF4">
    <property type="entry name" value="SECRETOGRANIN-1"/>
    <property type="match status" value="1"/>
</dbReference>
<feature type="signal peptide" evidence="6">
    <location>
        <begin position="1"/>
        <end position="19"/>
    </location>
</feature>
<evidence type="ECO:0000256" key="2">
    <source>
        <dbReference type="ARBA" id="ARBA00022641"/>
    </source>
</evidence>
<feature type="region of interest" description="Disordered" evidence="5">
    <location>
        <begin position="109"/>
        <end position="228"/>
    </location>
</feature>
<accession>A0ABD0WQ97</accession>
<organism evidence="7 8">
    <name type="scientific">Umbra pygmaea</name>
    <name type="common">Eastern mudminnow</name>
    <dbReference type="NCBI Taxonomy" id="75934"/>
    <lineage>
        <taxon>Eukaryota</taxon>
        <taxon>Metazoa</taxon>
        <taxon>Chordata</taxon>
        <taxon>Craniata</taxon>
        <taxon>Vertebrata</taxon>
        <taxon>Euteleostomi</taxon>
        <taxon>Actinopterygii</taxon>
        <taxon>Neopterygii</taxon>
        <taxon>Teleostei</taxon>
        <taxon>Protacanthopterygii</taxon>
        <taxon>Esociformes</taxon>
        <taxon>Umbridae</taxon>
        <taxon>Umbra</taxon>
    </lineage>
</organism>
<keyword evidence="1" id="KW-0597">Phosphoprotein</keyword>
<dbReference type="Proteomes" id="UP001557470">
    <property type="component" value="Unassembled WGS sequence"/>
</dbReference>
<reference evidence="7 8" key="1">
    <citation type="submission" date="2024-06" db="EMBL/GenBank/DDBJ databases">
        <authorList>
            <person name="Pan Q."/>
            <person name="Wen M."/>
            <person name="Jouanno E."/>
            <person name="Zahm M."/>
            <person name="Klopp C."/>
            <person name="Cabau C."/>
            <person name="Louis A."/>
            <person name="Berthelot C."/>
            <person name="Parey E."/>
            <person name="Roest Crollius H."/>
            <person name="Montfort J."/>
            <person name="Robinson-Rechavi M."/>
            <person name="Bouchez O."/>
            <person name="Lampietro C."/>
            <person name="Lopez Roques C."/>
            <person name="Donnadieu C."/>
            <person name="Postlethwait J."/>
            <person name="Bobe J."/>
            <person name="Verreycken H."/>
            <person name="Guiguen Y."/>
        </authorList>
    </citation>
    <scope>NUCLEOTIDE SEQUENCE [LARGE SCALE GENOMIC DNA]</scope>
    <source>
        <strain evidence="7">Up_M1</strain>
        <tissue evidence="7">Testis</tissue>
    </source>
</reference>
<sequence>MKVLFIFALVASFLSENLSLPVGTKGQREDVLTRCLVDVLSKALTKPDLHPLDPECKDILKGPQHPDTVEKKSDEDVLIHTEESKGHKPDPEDPGAGVKDIEALLKSVAEKKDTPEDGERSQEVEDERSQESWDLNDDKVRSKEEEVGREKRIWKPTHRYHHKKQHKRGGDSSQNEEEQQQTSDSDDPEEKGQRDAGEEERQEALRYLVEKRSEVESHVLGEGDEKRSPWAYRGYYHPAWWKRNAEPETASHKIKELANLLMRHQLTSQSEPVEDKKRSIHLTQEEEKELQNLAAMDTELQKISENMHENRNQ</sequence>
<keyword evidence="4" id="KW-0175">Coiled coil</keyword>
<gene>
    <name evidence="7" type="ORF">UPYG_G00256040</name>
</gene>
<feature type="compositionally biased region" description="Basic residues" evidence="5">
    <location>
        <begin position="154"/>
        <end position="167"/>
    </location>
</feature>
<evidence type="ECO:0000256" key="1">
    <source>
        <dbReference type="ARBA" id="ARBA00022553"/>
    </source>
</evidence>
<keyword evidence="3" id="KW-0165">Cleavage on pair of basic residues</keyword>
<comment type="caution">
    <text evidence="7">The sequence shown here is derived from an EMBL/GenBank/DDBJ whole genome shotgun (WGS) entry which is preliminary data.</text>
</comment>
<keyword evidence="6" id="KW-0732">Signal</keyword>
<dbReference type="EMBL" id="JAGEUA010000008">
    <property type="protein sequence ID" value="KAL0967721.1"/>
    <property type="molecule type" value="Genomic_DNA"/>
</dbReference>
<feature type="compositionally biased region" description="Basic and acidic residues" evidence="5">
    <location>
        <begin position="47"/>
        <end position="60"/>
    </location>
</feature>
<feature type="compositionally biased region" description="Basic and acidic residues" evidence="5">
    <location>
        <begin position="202"/>
        <end position="228"/>
    </location>
</feature>
<feature type="chain" id="PRO_5044884769" description="Chromogranin A" evidence="6">
    <location>
        <begin position="20"/>
        <end position="313"/>
    </location>
</feature>
<feature type="region of interest" description="Disordered" evidence="5">
    <location>
        <begin position="47"/>
        <end position="76"/>
    </location>
</feature>
<dbReference type="PANTHER" id="PTHR10583">
    <property type="entry name" value="CHROMOGRANIN"/>
    <property type="match status" value="1"/>
</dbReference>